<protein>
    <submittedName>
        <fullName evidence="1">Uncharacterized protein</fullName>
    </submittedName>
</protein>
<evidence type="ECO:0000313" key="2">
    <source>
        <dbReference type="Proteomes" id="UP000286415"/>
    </source>
</evidence>
<reference evidence="1 2" key="1">
    <citation type="journal article" date="2018" name="Biotechnol. Adv.">
        <title>Improved genomic resources and new bioinformatic workflow for the carcinogenic parasite Clonorchis sinensis: Biotechnological implications.</title>
        <authorList>
            <person name="Wang D."/>
            <person name="Korhonen P.K."/>
            <person name="Gasser R.B."/>
            <person name="Young N.D."/>
        </authorList>
    </citation>
    <scope>NUCLEOTIDE SEQUENCE [LARGE SCALE GENOMIC DNA]</scope>
    <source>
        <strain evidence="1">Cs-k2</strain>
    </source>
</reference>
<keyword evidence="2" id="KW-1185">Reference proteome</keyword>
<reference evidence="1 2" key="2">
    <citation type="journal article" date="2021" name="Genomics">
        <title>High-quality reference genome for Clonorchis sinensis.</title>
        <authorList>
            <person name="Young N.D."/>
            <person name="Stroehlein A.J."/>
            <person name="Kinkar L."/>
            <person name="Wang T."/>
            <person name="Sohn W.M."/>
            <person name="Chang B.C.H."/>
            <person name="Kaur P."/>
            <person name="Weisz D."/>
            <person name="Dudchenko O."/>
            <person name="Aiden E.L."/>
            <person name="Korhonen P.K."/>
            <person name="Gasser R.B."/>
        </authorList>
    </citation>
    <scope>NUCLEOTIDE SEQUENCE [LARGE SCALE GENOMIC DNA]</scope>
    <source>
        <strain evidence="1">Cs-k2</strain>
    </source>
</reference>
<organism evidence="1 2">
    <name type="scientific">Clonorchis sinensis</name>
    <name type="common">Chinese liver fluke</name>
    <dbReference type="NCBI Taxonomy" id="79923"/>
    <lineage>
        <taxon>Eukaryota</taxon>
        <taxon>Metazoa</taxon>
        <taxon>Spiralia</taxon>
        <taxon>Lophotrochozoa</taxon>
        <taxon>Platyhelminthes</taxon>
        <taxon>Trematoda</taxon>
        <taxon>Digenea</taxon>
        <taxon>Opisthorchiida</taxon>
        <taxon>Opisthorchiata</taxon>
        <taxon>Opisthorchiidae</taxon>
        <taxon>Clonorchis</taxon>
    </lineage>
</organism>
<sequence>MRAERSSKSRIVTVRLAFDESIIPVAGRKSLPLKNVTSSVSTQSRLERNGRELNRSAGLFPVTE</sequence>
<dbReference type="AlphaFoldDB" id="A0A3R7C716"/>
<gene>
    <name evidence="1" type="ORF">CSKR_103869</name>
</gene>
<dbReference type="OrthoDB" id="10366250at2759"/>
<proteinExistence type="predicted"/>
<dbReference type="EMBL" id="NIRI02000056">
    <property type="protein sequence ID" value="KAG5446056.1"/>
    <property type="molecule type" value="Genomic_DNA"/>
</dbReference>
<dbReference type="InParanoid" id="A0A3R7C716"/>
<accession>A0A3R7C716</accession>
<dbReference type="Proteomes" id="UP000286415">
    <property type="component" value="Unassembled WGS sequence"/>
</dbReference>
<comment type="caution">
    <text evidence="1">The sequence shown here is derived from an EMBL/GenBank/DDBJ whole genome shotgun (WGS) entry which is preliminary data.</text>
</comment>
<name>A0A3R7C716_CLOSI</name>
<evidence type="ECO:0000313" key="1">
    <source>
        <dbReference type="EMBL" id="KAG5446056.1"/>
    </source>
</evidence>